<comment type="caution">
    <text evidence="1">The sequence shown here is derived from an EMBL/GenBank/DDBJ whole genome shotgun (WGS) entry which is preliminary data.</text>
</comment>
<protein>
    <submittedName>
        <fullName evidence="1">Uncharacterized protein</fullName>
    </submittedName>
</protein>
<evidence type="ECO:0000313" key="1">
    <source>
        <dbReference type="EMBL" id="KAG5397802.1"/>
    </source>
</evidence>
<evidence type="ECO:0000313" key="2">
    <source>
        <dbReference type="Proteomes" id="UP000823674"/>
    </source>
</evidence>
<keyword evidence="2" id="KW-1185">Reference proteome</keyword>
<proteinExistence type="predicted"/>
<reference evidence="1 2" key="1">
    <citation type="submission" date="2021-03" db="EMBL/GenBank/DDBJ databases">
        <authorList>
            <person name="King G.J."/>
            <person name="Bancroft I."/>
            <person name="Baten A."/>
            <person name="Bloomfield J."/>
            <person name="Borpatragohain P."/>
            <person name="He Z."/>
            <person name="Irish N."/>
            <person name="Irwin J."/>
            <person name="Liu K."/>
            <person name="Mauleon R.P."/>
            <person name="Moore J."/>
            <person name="Morris R."/>
            <person name="Ostergaard L."/>
            <person name="Wang B."/>
            <person name="Wells R."/>
        </authorList>
    </citation>
    <scope>NUCLEOTIDE SEQUENCE [LARGE SCALE GENOMIC DNA]</scope>
    <source>
        <strain evidence="1">R-o-18</strain>
        <tissue evidence="1">Leaf</tissue>
    </source>
</reference>
<dbReference type="EMBL" id="JADBGQ010000005">
    <property type="protein sequence ID" value="KAG5397802.1"/>
    <property type="molecule type" value="Genomic_DNA"/>
</dbReference>
<sequence>MDETRPRPRKREKFKLGAKRSAGKFAGKVPRKFTGDNPAIDLNPALDSVGPSSPTLHTRLGDFGCPWVILAHVGCLFSTHGRPCVSVSTHRTSVAVRQDTQDVRLSISTHISTLALPVDCSGDFGPRGLSVQYTQDIRGCPSAHTRRPWTALQYTYQHAGPSCGLFGTQRTSVAVRQHTQDVRVLSVCVRVSVSTHRTSVAVRQHKQDVHGLSISIHISTLALPADCSGYFGPCGLSVQYTHDVRGCPSAHTGRLCTVRVCPCVSVCPSAHTGRLWPSVSTHRTSMHCPSVHISARWPFMWTVRDVCGCPSAHTGRPSAHRGRPWLAISTRPWLAHQYTYQHAGTVRGLPISTYISMLTTHISMLALPVTPPIEEASTQAACDCHVPFTEEAKQAGRVITLPVDCPCTDFGQLMHHVSTHISMLVLPMDCPCTEFGQLMHQVSTYISMLALPVDCPCTVFGQLMHHVSTHISMLALPVDCPCTDFGQLMHHVSTHISMLALPVNCSCTDLDMSSSFDGLDCPSPLIDASSSFNELMVQVLTFFLGMIEAKRIHGQAY</sequence>
<dbReference type="Proteomes" id="UP000823674">
    <property type="component" value="Chromosome A05"/>
</dbReference>
<organism evidence="1 2">
    <name type="scientific">Brassica rapa subsp. trilocularis</name>
    <dbReference type="NCBI Taxonomy" id="1813537"/>
    <lineage>
        <taxon>Eukaryota</taxon>
        <taxon>Viridiplantae</taxon>
        <taxon>Streptophyta</taxon>
        <taxon>Embryophyta</taxon>
        <taxon>Tracheophyta</taxon>
        <taxon>Spermatophyta</taxon>
        <taxon>Magnoliopsida</taxon>
        <taxon>eudicotyledons</taxon>
        <taxon>Gunneridae</taxon>
        <taxon>Pentapetalae</taxon>
        <taxon>rosids</taxon>
        <taxon>malvids</taxon>
        <taxon>Brassicales</taxon>
        <taxon>Brassicaceae</taxon>
        <taxon>Brassiceae</taxon>
        <taxon>Brassica</taxon>
    </lineage>
</organism>
<accession>A0ABQ7MGC2</accession>
<name>A0ABQ7MGC2_BRACM</name>
<gene>
    <name evidence="1" type="primary">A05g506640.1_BraROA</name>
    <name evidence="1" type="ORF">IGI04_019616</name>
</gene>